<dbReference type="PANTHER" id="PTHR12905:SF18">
    <property type="entry name" value="ESTER HYDROLASE, PUTATIVE (AFU_ORTHOLOGUE AFUA_4G03130)-RELATED"/>
    <property type="match status" value="1"/>
</dbReference>
<feature type="domain" description="Calcineurin-like phosphoesterase" evidence="1">
    <location>
        <begin position="11"/>
        <end position="149"/>
    </location>
</feature>
<accession>A0ABR4FYV5</accession>
<evidence type="ECO:0000259" key="1">
    <source>
        <dbReference type="Pfam" id="PF00149"/>
    </source>
</evidence>
<dbReference type="PANTHER" id="PTHR12905">
    <property type="entry name" value="METALLOPHOSPHOESTERASE"/>
    <property type="match status" value="1"/>
</dbReference>
<dbReference type="Proteomes" id="UP001610563">
    <property type="component" value="Unassembled WGS sequence"/>
</dbReference>
<organism evidence="2 3">
    <name type="scientific">Aspergillus keveii</name>
    <dbReference type="NCBI Taxonomy" id="714993"/>
    <lineage>
        <taxon>Eukaryota</taxon>
        <taxon>Fungi</taxon>
        <taxon>Dikarya</taxon>
        <taxon>Ascomycota</taxon>
        <taxon>Pezizomycotina</taxon>
        <taxon>Eurotiomycetes</taxon>
        <taxon>Eurotiomycetidae</taxon>
        <taxon>Eurotiales</taxon>
        <taxon>Aspergillaceae</taxon>
        <taxon>Aspergillus</taxon>
        <taxon>Aspergillus subgen. Nidulantes</taxon>
    </lineage>
</organism>
<sequence>MAFGSAVCAQVVIAGNHDLILDEGCDDRFLTRGEGNSALKRKKVDWGEIRYLQNEAVTLEIEQRIAADDSAEGRRDSAFQYPAIRDVWTGLIPADTDILAAHGPPALCGDFDGENGPSGKRKVKGDGYLLREIRRVRPKMVICGHIHGPFGISTIKHDGMQAVTDKRQMHWGGYGLVEIMKVVWAKITAQQNIERSAQTLVVNAAFAPSGTSSEEKGAIIVDLSLA</sequence>
<dbReference type="InterPro" id="IPR004843">
    <property type="entry name" value="Calcineurin-like_PHP"/>
</dbReference>
<proteinExistence type="predicted"/>
<dbReference type="Gene3D" id="3.60.21.10">
    <property type="match status" value="1"/>
</dbReference>
<comment type="caution">
    <text evidence="2">The sequence shown here is derived from an EMBL/GenBank/DDBJ whole genome shotgun (WGS) entry which is preliminary data.</text>
</comment>
<gene>
    <name evidence="2" type="ORF">BJX66DRAFT_340446</name>
</gene>
<dbReference type="InterPro" id="IPR051693">
    <property type="entry name" value="UPF0046_metallophosphoest"/>
</dbReference>
<dbReference type="InterPro" id="IPR029052">
    <property type="entry name" value="Metallo-depent_PP-like"/>
</dbReference>
<name>A0ABR4FYV5_9EURO</name>
<dbReference type="EMBL" id="JBFTWV010000083">
    <property type="protein sequence ID" value="KAL2788172.1"/>
    <property type="molecule type" value="Genomic_DNA"/>
</dbReference>
<reference evidence="2 3" key="1">
    <citation type="submission" date="2024-07" db="EMBL/GenBank/DDBJ databases">
        <title>Section-level genome sequencing and comparative genomics of Aspergillus sections Usti and Cavernicolus.</title>
        <authorList>
            <consortium name="Lawrence Berkeley National Laboratory"/>
            <person name="Nybo J.L."/>
            <person name="Vesth T.C."/>
            <person name="Theobald S."/>
            <person name="Frisvad J.C."/>
            <person name="Larsen T.O."/>
            <person name="Kjaerboelling I."/>
            <person name="Rothschild-Mancinelli K."/>
            <person name="Lyhne E.K."/>
            <person name="Kogle M.E."/>
            <person name="Barry K."/>
            <person name="Clum A."/>
            <person name="Na H."/>
            <person name="Ledsgaard L."/>
            <person name="Lin J."/>
            <person name="Lipzen A."/>
            <person name="Kuo A."/>
            <person name="Riley R."/>
            <person name="Mondo S."/>
            <person name="Labutti K."/>
            <person name="Haridas S."/>
            <person name="Pangalinan J."/>
            <person name="Salamov A.A."/>
            <person name="Simmons B.A."/>
            <person name="Magnuson J.K."/>
            <person name="Chen J."/>
            <person name="Drula E."/>
            <person name="Henrissat B."/>
            <person name="Wiebenga A."/>
            <person name="Lubbers R.J."/>
            <person name="Gomes A.C."/>
            <person name="Makela M.R."/>
            <person name="Stajich J."/>
            <person name="Grigoriev I.V."/>
            <person name="Mortensen U.H."/>
            <person name="De Vries R.P."/>
            <person name="Baker S.E."/>
            <person name="Andersen M.R."/>
        </authorList>
    </citation>
    <scope>NUCLEOTIDE SEQUENCE [LARGE SCALE GENOMIC DNA]</scope>
    <source>
        <strain evidence="2 3">CBS 209.92</strain>
    </source>
</reference>
<evidence type="ECO:0000313" key="3">
    <source>
        <dbReference type="Proteomes" id="UP001610563"/>
    </source>
</evidence>
<evidence type="ECO:0000313" key="2">
    <source>
        <dbReference type="EMBL" id="KAL2788172.1"/>
    </source>
</evidence>
<dbReference type="SUPFAM" id="SSF56300">
    <property type="entry name" value="Metallo-dependent phosphatases"/>
    <property type="match status" value="1"/>
</dbReference>
<dbReference type="Pfam" id="PF00149">
    <property type="entry name" value="Metallophos"/>
    <property type="match status" value="1"/>
</dbReference>
<protein>
    <recommendedName>
        <fullName evidence="1">Calcineurin-like phosphoesterase domain-containing protein</fullName>
    </recommendedName>
</protein>
<keyword evidence="3" id="KW-1185">Reference proteome</keyword>